<evidence type="ECO:0000313" key="4">
    <source>
        <dbReference type="Proteomes" id="UP001295444"/>
    </source>
</evidence>
<gene>
    <name evidence="3" type="ORF">PECUL_23A039384</name>
</gene>
<accession>A0AAD1R8B5</accession>
<evidence type="ECO:0000313" key="3">
    <source>
        <dbReference type="EMBL" id="CAH2226026.1"/>
    </source>
</evidence>
<evidence type="ECO:0000256" key="2">
    <source>
        <dbReference type="SAM" id="SignalP"/>
    </source>
</evidence>
<feature type="signal peptide" evidence="2">
    <location>
        <begin position="1"/>
        <end position="23"/>
    </location>
</feature>
<protein>
    <submittedName>
        <fullName evidence="3">Radial spoke head 1 homolog</fullName>
    </submittedName>
</protein>
<evidence type="ECO:0000256" key="1">
    <source>
        <dbReference type="SAM" id="MobiDB-lite"/>
    </source>
</evidence>
<organism evidence="3 4">
    <name type="scientific">Pelobates cultripes</name>
    <name type="common">Western spadefoot toad</name>
    <dbReference type="NCBI Taxonomy" id="61616"/>
    <lineage>
        <taxon>Eukaryota</taxon>
        <taxon>Metazoa</taxon>
        <taxon>Chordata</taxon>
        <taxon>Craniata</taxon>
        <taxon>Vertebrata</taxon>
        <taxon>Euteleostomi</taxon>
        <taxon>Amphibia</taxon>
        <taxon>Batrachia</taxon>
        <taxon>Anura</taxon>
        <taxon>Pelobatoidea</taxon>
        <taxon>Pelobatidae</taxon>
        <taxon>Pelobates</taxon>
    </lineage>
</organism>
<feature type="region of interest" description="Disordered" evidence="1">
    <location>
        <begin position="78"/>
        <end position="151"/>
    </location>
</feature>
<keyword evidence="2" id="KW-0732">Signal</keyword>
<keyword evidence="4" id="KW-1185">Reference proteome</keyword>
<reference evidence="3" key="1">
    <citation type="submission" date="2022-03" db="EMBL/GenBank/DDBJ databases">
        <authorList>
            <person name="Alioto T."/>
            <person name="Alioto T."/>
            <person name="Gomez Garrido J."/>
        </authorList>
    </citation>
    <scope>NUCLEOTIDE SEQUENCE</scope>
</reference>
<feature type="chain" id="PRO_5041938957" evidence="2">
    <location>
        <begin position="24"/>
        <end position="151"/>
    </location>
</feature>
<proteinExistence type="predicted"/>
<name>A0AAD1R8B5_PELCU</name>
<sequence length="151" mass="16323">MDKVFTHMLTLGLSMLAPGPVLLGPGKYVFDIGCEQQGSYVQVEKEKEEEEDEEEPLAVPVTKWRAEKICSQSLWSPNEVVQPPAPVVGEPATGEVAEVTEGEAPVTNPEPGPTEPSLEQTQDDAPEVTEPTAEPGTKLPDVTEQSEDIIE</sequence>
<dbReference type="AlphaFoldDB" id="A0AAD1R8B5"/>
<dbReference type="EMBL" id="OW240912">
    <property type="protein sequence ID" value="CAH2226026.1"/>
    <property type="molecule type" value="Genomic_DNA"/>
</dbReference>
<dbReference type="Proteomes" id="UP001295444">
    <property type="component" value="Chromosome 01"/>
</dbReference>